<proteinExistence type="predicted"/>
<reference evidence="1" key="1">
    <citation type="submission" date="2022-01" db="EMBL/GenBank/DDBJ databases">
        <title>Genome sequence and assembly of Parabukholderia sp. RG36.</title>
        <authorList>
            <person name="Chhetri G."/>
        </authorList>
    </citation>
    <scope>NUCLEOTIDE SEQUENCE</scope>
    <source>
        <strain evidence="1">RG36</strain>
    </source>
</reference>
<gene>
    <name evidence="1" type="ORF">L5014_16295</name>
</gene>
<accession>A0A9X1UIH5</accession>
<dbReference type="EMBL" id="JAKLJA010000012">
    <property type="protein sequence ID" value="MCG5074902.1"/>
    <property type="molecule type" value="Genomic_DNA"/>
</dbReference>
<keyword evidence="2" id="KW-1185">Reference proteome</keyword>
<dbReference type="Proteomes" id="UP001139308">
    <property type="component" value="Unassembled WGS sequence"/>
</dbReference>
<comment type="caution">
    <text evidence="1">The sequence shown here is derived from an EMBL/GenBank/DDBJ whole genome shotgun (WGS) entry which is preliminary data.</text>
</comment>
<protein>
    <submittedName>
        <fullName evidence="1">Uncharacterized protein</fullName>
    </submittedName>
</protein>
<evidence type="ECO:0000313" key="2">
    <source>
        <dbReference type="Proteomes" id="UP001139308"/>
    </source>
</evidence>
<dbReference type="AlphaFoldDB" id="A0A9X1UIH5"/>
<evidence type="ECO:0000313" key="1">
    <source>
        <dbReference type="EMBL" id="MCG5074902.1"/>
    </source>
</evidence>
<sequence>MHTQTPIIGERHAKVTRVERTKTEEEKDNRETNWAYQAKLAQKYKKRCWTHVQQRFLVRALCASVVSSFSTCKFGASELGETLNFTPLPGN</sequence>
<name>A0A9X1UIH5_9BURK</name>
<dbReference type="RefSeq" id="WP_238464763.1">
    <property type="nucleotide sequence ID" value="NZ_JAKLJA010000012.1"/>
</dbReference>
<organism evidence="1 2">
    <name type="scientific">Paraburkholderia tagetis</name>
    <dbReference type="NCBI Taxonomy" id="2913261"/>
    <lineage>
        <taxon>Bacteria</taxon>
        <taxon>Pseudomonadati</taxon>
        <taxon>Pseudomonadota</taxon>
        <taxon>Betaproteobacteria</taxon>
        <taxon>Burkholderiales</taxon>
        <taxon>Burkholderiaceae</taxon>
        <taxon>Paraburkholderia</taxon>
    </lineage>
</organism>